<comment type="caution">
    <text evidence="1">The sequence shown here is derived from an EMBL/GenBank/DDBJ whole genome shotgun (WGS) entry which is preliminary data.</text>
</comment>
<protein>
    <submittedName>
        <fullName evidence="1">Uncharacterized protein</fullName>
    </submittedName>
</protein>
<gene>
    <name evidence="1" type="ORF">XENOCAPTIV_009761</name>
</gene>
<evidence type="ECO:0000313" key="2">
    <source>
        <dbReference type="Proteomes" id="UP001434883"/>
    </source>
</evidence>
<evidence type="ECO:0000313" key="1">
    <source>
        <dbReference type="EMBL" id="MEQ2216036.1"/>
    </source>
</evidence>
<sequence>MQLIEFYQTDILQQHCHNVRTQRTLFQDPEEHKLFYALLKVNINKGCQVECILMCNTKFTLTPFLSRKLENKFTVTPQGCYNTDSILDPWCMPGKKTKH</sequence>
<accession>A0ABV0S812</accession>
<reference evidence="1 2" key="1">
    <citation type="submission" date="2021-06" db="EMBL/GenBank/DDBJ databases">
        <authorList>
            <person name="Palmer J.M."/>
        </authorList>
    </citation>
    <scope>NUCLEOTIDE SEQUENCE [LARGE SCALE GENOMIC DNA]</scope>
    <source>
        <strain evidence="1 2">XC_2019</strain>
        <tissue evidence="1">Muscle</tissue>
    </source>
</reference>
<proteinExistence type="predicted"/>
<keyword evidence="2" id="KW-1185">Reference proteome</keyword>
<dbReference type="EMBL" id="JAHRIN010069397">
    <property type="protein sequence ID" value="MEQ2216036.1"/>
    <property type="molecule type" value="Genomic_DNA"/>
</dbReference>
<name>A0ABV0S812_9TELE</name>
<dbReference type="Proteomes" id="UP001434883">
    <property type="component" value="Unassembled WGS sequence"/>
</dbReference>
<organism evidence="1 2">
    <name type="scientific">Xenoophorus captivus</name>
    <dbReference type="NCBI Taxonomy" id="1517983"/>
    <lineage>
        <taxon>Eukaryota</taxon>
        <taxon>Metazoa</taxon>
        <taxon>Chordata</taxon>
        <taxon>Craniata</taxon>
        <taxon>Vertebrata</taxon>
        <taxon>Euteleostomi</taxon>
        <taxon>Actinopterygii</taxon>
        <taxon>Neopterygii</taxon>
        <taxon>Teleostei</taxon>
        <taxon>Neoteleostei</taxon>
        <taxon>Acanthomorphata</taxon>
        <taxon>Ovalentaria</taxon>
        <taxon>Atherinomorphae</taxon>
        <taxon>Cyprinodontiformes</taxon>
        <taxon>Goodeidae</taxon>
        <taxon>Xenoophorus</taxon>
    </lineage>
</organism>